<accession>A0ABU6RU60</accession>
<comment type="caution">
    <text evidence="1">The sequence shown here is derived from an EMBL/GenBank/DDBJ whole genome shotgun (WGS) entry which is preliminary data.</text>
</comment>
<protein>
    <submittedName>
        <fullName evidence="1">Uncharacterized protein</fullName>
    </submittedName>
</protein>
<dbReference type="Proteomes" id="UP001341840">
    <property type="component" value="Unassembled WGS sequence"/>
</dbReference>
<keyword evidence="2" id="KW-1185">Reference proteome</keyword>
<sequence>MAAKDPMLYYNRENDSDGVITLVSMDIAFTNLFYPEPSIWCFPPDLAVDVMNEKSFEDLEHKYLYNWMKPSQHLHYNKAILKLANSNYMVRCYKLLLEMGDWHVMDIHDIPNCVDSNNTSAWVINWLQLQDDFSMTIDGQLKDHVVRGKIAMSLVTSTFNVLKRQISKDACEWLRLRST</sequence>
<evidence type="ECO:0000313" key="1">
    <source>
        <dbReference type="EMBL" id="MED6127414.1"/>
    </source>
</evidence>
<evidence type="ECO:0000313" key="2">
    <source>
        <dbReference type="Proteomes" id="UP001341840"/>
    </source>
</evidence>
<reference evidence="1 2" key="1">
    <citation type="journal article" date="2023" name="Plants (Basel)">
        <title>Bridging the Gap: Combining Genomics and Transcriptomics Approaches to Understand Stylosanthes scabra, an Orphan Legume from the Brazilian Caatinga.</title>
        <authorList>
            <person name="Ferreira-Neto J.R.C."/>
            <person name="da Silva M.D."/>
            <person name="Binneck E."/>
            <person name="de Melo N.F."/>
            <person name="da Silva R.H."/>
            <person name="de Melo A.L.T.M."/>
            <person name="Pandolfi V."/>
            <person name="Bustamante F.O."/>
            <person name="Brasileiro-Vidal A.C."/>
            <person name="Benko-Iseppon A.M."/>
        </authorList>
    </citation>
    <scope>NUCLEOTIDE SEQUENCE [LARGE SCALE GENOMIC DNA]</scope>
    <source>
        <tissue evidence="1">Leaves</tissue>
    </source>
</reference>
<organism evidence="1 2">
    <name type="scientific">Stylosanthes scabra</name>
    <dbReference type="NCBI Taxonomy" id="79078"/>
    <lineage>
        <taxon>Eukaryota</taxon>
        <taxon>Viridiplantae</taxon>
        <taxon>Streptophyta</taxon>
        <taxon>Embryophyta</taxon>
        <taxon>Tracheophyta</taxon>
        <taxon>Spermatophyta</taxon>
        <taxon>Magnoliopsida</taxon>
        <taxon>eudicotyledons</taxon>
        <taxon>Gunneridae</taxon>
        <taxon>Pentapetalae</taxon>
        <taxon>rosids</taxon>
        <taxon>fabids</taxon>
        <taxon>Fabales</taxon>
        <taxon>Fabaceae</taxon>
        <taxon>Papilionoideae</taxon>
        <taxon>50 kb inversion clade</taxon>
        <taxon>dalbergioids sensu lato</taxon>
        <taxon>Dalbergieae</taxon>
        <taxon>Pterocarpus clade</taxon>
        <taxon>Stylosanthes</taxon>
    </lineage>
</organism>
<name>A0ABU6RU60_9FABA</name>
<proteinExistence type="predicted"/>
<gene>
    <name evidence="1" type="ORF">PIB30_087890</name>
</gene>
<dbReference type="EMBL" id="JASCZI010031777">
    <property type="protein sequence ID" value="MED6127414.1"/>
    <property type="molecule type" value="Genomic_DNA"/>
</dbReference>